<evidence type="ECO:0000313" key="2">
    <source>
        <dbReference type="Proteomes" id="UP000280685"/>
    </source>
</evidence>
<organism evidence="1 2">
    <name type="scientific">Podospora comata</name>
    <dbReference type="NCBI Taxonomy" id="48703"/>
    <lineage>
        <taxon>Eukaryota</taxon>
        <taxon>Fungi</taxon>
        <taxon>Dikarya</taxon>
        <taxon>Ascomycota</taxon>
        <taxon>Pezizomycotina</taxon>
        <taxon>Sordariomycetes</taxon>
        <taxon>Sordariomycetidae</taxon>
        <taxon>Sordariales</taxon>
        <taxon>Podosporaceae</taxon>
        <taxon>Podospora</taxon>
    </lineage>
</organism>
<dbReference type="Proteomes" id="UP000280685">
    <property type="component" value="Chromosome 6"/>
</dbReference>
<evidence type="ECO:0000313" key="1">
    <source>
        <dbReference type="EMBL" id="VBB83773.1"/>
    </source>
</evidence>
<gene>
    <name evidence="1" type="ORF">PODCO_605380</name>
</gene>
<accession>A0ABY6SH17</accession>
<reference evidence="1" key="1">
    <citation type="submission" date="2018-02" db="EMBL/GenBank/DDBJ databases">
        <authorList>
            <person name="Silar P."/>
        </authorList>
    </citation>
    <scope>NUCLEOTIDE SEQUENCE [LARGE SCALE GENOMIC DNA]</scope>
    <source>
        <strain evidence="1">T</strain>
    </source>
</reference>
<protein>
    <submittedName>
        <fullName evidence="1">Uncharacterized protein</fullName>
    </submittedName>
</protein>
<dbReference type="EMBL" id="LR026969">
    <property type="protein sequence ID" value="VBB83773.1"/>
    <property type="molecule type" value="Genomic_DNA"/>
</dbReference>
<sequence length="140" mass="15490">MTYGSCYPFKPLQVVRDIQCRPAGSLGLSLSHLLALIQTRMIAYLARPSHPRPPEPQAEVKDSNGVPLGTCLPTRLITGRTNIGDTPHHQYGSFRKLLVAIFGVGVVLLCRKSRLIPPALSHLKLQGKSNSLHRVNYTIW</sequence>
<keyword evidence="2" id="KW-1185">Reference proteome</keyword>
<proteinExistence type="predicted"/>
<name>A0ABY6SH17_PODCO</name>